<organism evidence="2 3">
    <name type="scientific">Rosistilla oblonga</name>
    <dbReference type="NCBI Taxonomy" id="2527990"/>
    <lineage>
        <taxon>Bacteria</taxon>
        <taxon>Pseudomonadati</taxon>
        <taxon>Planctomycetota</taxon>
        <taxon>Planctomycetia</taxon>
        <taxon>Pirellulales</taxon>
        <taxon>Pirellulaceae</taxon>
        <taxon>Rosistilla</taxon>
    </lineage>
</organism>
<gene>
    <name evidence="2" type="ORF">Mal33_23820</name>
</gene>
<dbReference type="RefSeq" id="WP_145284770.1">
    <property type="nucleotide sequence ID" value="NZ_CP036318.1"/>
</dbReference>
<name>A0A518ITI0_9BACT</name>
<feature type="compositionally biased region" description="Basic residues" evidence="1">
    <location>
        <begin position="21"/>
        <end position="31"/>
    </location>
</feature>
<feature type="region of interest" description="Disordered" evidence="1">
    <location>
        <begin position="15"/>
        <end position="35"/>
    </location>
</feature>
<reference evidence="2 3" key="1">
    <citation type="submission" date="2019-02" db="EMBL/GenBank/DDBJ databases">
        <title>Deep-cultivation of Planctomycetes and their phenomic and genomic characterization uncovers novel biology.</title>
        <authorList>
            <person name="Wiegand S."/>
            <person name="Jogler M."/>
            <person name="Boedeker C."/>
            <person name="Pinto D."/>
            <person name="Vollmers J."/>
            <person name="Rivas-Marin E."/>
            <person name="Kohn T."/>
            <person name="Peeters S.H."/>
            <person name="Heuer A."/>
            <person name="Rast P."/>
            <person name="Oberbeckmann S."/>
            <person name="Bunk B."/>
            <person name="Jeske O."/>
            <person name="Meyerdierks A."/>
            <person name="Storesund J.E."/>
            <person name="Kallscheuer N."/>
            <person name="Luecker S."/>
            <person name="Lage O.M."/>
            <person name="Pohl T."/>
            <person name="Merkel B.J."/>
            <person name="Hornburger P."/>
            <person name="Mueller R.-W."/>
            <person name="Bruemmer F."/>
            <person name="Labrenz M."/>
            <person name="Spormann A.M."/>
            <person name="Op den Camp H."/>
            <person name="Overmann J."/>
            <person name="Amann R."/>
            <person name="Jetten M.S.M."/>
            <person name="Mascher T."/>
            <person name="Medema M.H."/>
            <person name="Devos D.P."/>
            <person name="Kaster A.-K."/>
            <person name="Ovreas L."/>
            <person name="Rohde M."/>
            <person name="Galperin M.Y."/>
            <person name="Jogler C."/>
        </authorList>
    </citation>
    <scope>NUCLEOTIDE SEQUENCE [LARGE SCALE GENOMIC DNA]</scope>
    <source>
        <strain evidence="2 3">Mal33</strain>
    </source>
</reference>
<sequence>MSVQQADMFGEFDRAAMVPMKPRKPQKRPHATKVTSRIAYRDGRPRAGTKAAIALECIVAAGRDGRTRREICAATGINYCSIAAPVLALLKADLIVELAATRPTPTGSPAHVLVAREVLQ</sequence>
<evidence type="ECO:0000256" key="1">
    <source>
        <dbReference type="SAM" id="MobiDB-lite"/>
    </source>
</evidence>
<dbReference type="EMBL" id="CP036318">
    <property type="protein sequence ID" value="QDV56392.1"/>
    <property type="molecule type" value="Genomic_DNA"/>
</dbReference>
<protein>
    <submittedName>
        <fullName evidence="2">Uncharacterized protein</fullName>
    </submittedName>
</protein>
<accession>A0A518ITI0</accession>
<evidence type="ECO:0000313" key="2">
    <source>
        <dbReference type="EMBL" id="QDV56392.1"/>
    </source>
</evidence>
<keyword evidence="3" id="KW-1185">Reference proteome</keyword>
<dbReference type="AlphaFoldDB" id="A0A518ITI0"/>
<dbReference type="Proteomes" id="UP000316770">
    <property type="component" value="Chromosome"/>
</dbReference>
<evidence type="ECO:0000313" key="3">
    <source>
        <dbReference type="Proteomes" id="UP000316770"/>
    </source>
</evidence>
<proteinExistence type="predicted"/>